<dbReference type="SUPFAM" id="SSF48008">
    <property type="entry name" value="GntR ligand-binding domain-like"/>
    <property type="match status" value="1"/>
</dbReference>
<dbReference type="PRINTS" id="PR00035">
    <property type="entry name" value="HTHGNTR"/>
</dbReference>
<feature type="coiled-coil region" evidence="4">
    <location>
        <begin position="121"/>
        <end position="152"/>
    </location>
</feature>
<evidence type="ECO:0000256" key="2">
    <source>
        <dbReference type="ARBA" id="ARBA00023125"/>
    </source>
</evidence>
<feature type="domain" description="HTH gntR-type" evidence="5">
    <location>
        <begin position="7"/>
        <end position="75"/>
    </location>
</feature>
<protein>
    <submittedName>
        <fullName evidence="6">FCD domain-containing protein</fullName>
    </submittedName>
</protein>
<accession>A0ABV6CC77</accession>
<dbReference type="InterPro" id="IPR036388">
    <property type="entry name" value="WH-like_DNA-bd_sf"/>
</dbReference>
<evidence type="ECO:0000256" key="4">
    <source>
        <dbReference type="SAM" id="Coils"/>
    </source>
</evidence>
<evidence type="ECO:0000256" key="1">
    <source>
        <dbReference type="ARBA" id="ARBA00023015"/>
    </source>
</evidence>
<dbReference type="SUPFAM" id="SSF46785">
    <property type="entry name" value="Winged helix' DNA-binding domain"/>
    <property type="match status" value="1"/>
</dbReference>
<dbReference type="InterPro" id="IPR008920">
    <property type="entry name" value="TF_FadR/GntR_C"/>
</dbReference>
<dbReference type="RefSeq" id="WP_385877714.1">
    <property type="nucleotide sequence ID" value="NZ_JBHLXE010000105.1"/>
</dbReference>
<keyword evidence="7" id="KW-1185">Reference proteome</keyword>
<dbReference type="PANTHER" id="PTHR43537">
    <property type="entry name" value="TRANSCRIPTIONAL REGULATOR, GNTR FAMILY"/>
    <property type="match status" value="1"/>
</dbReference>
<evidence type="ECO:0000313" key="7">
    <source>
        <dbReference type="Proteomes" id="UP001589758"/>
    </source>
</evidence>
<name>A0ABV6CC77_9GAMM</name>
<dbReference type="InterPro" id="IPR000524">
    <property type="entry name" value="Tscrpt_reg_HTH_GntR"/>
</dbReference>
<organism evidence="6 7">
    <name type="scientific">Thorsellia kenyensis</name>
    <dbReference type="NCBI Taxonomy" id="1549888"/>
    <lineage>
        <taxon>Bacteria</taxon>
        <taxon>Pseudomonadati</taxon>
        <taxon>Pseudomonadota</taxon>
        <taxon>Gammaproteobacteria</taxon>
        <taxon>Enterobacterales</taxon>
        <taxon>Thorselliaceae</taxon>
        <taxon>Thorsellia</taxon>
    </lineage>
</organism>
<sequence>MKHANSNRPYKAIAEKIKEILNSGNYHINDRLMPERELAENLGVSRSIVREAIIMLEIQGYVEVKQGSGVYIIQLPNMEEENDNSLKSESSPFSMDIECGPFELLQARQILESQIASFAAINITKQEIVKLKETIEEDKLNLGQHIEDYEADETFHLTIAEASQNSILVETIKALWLLRNKSEMWAQLHKRILDKSYRTQWIDDHEKILFALQRRDPTGARDAMWQHLENVKQTLFKLSNVDDPEFDGFLFK</sequence>
<keyword evidence="2" id="KW-0238">DNA-binding</keyword>
<dbReference type="Pfam" id="PF07729">
    <property type="entry name" value="FCD"/>
    <property type="match status" value="1"/>
</dbReference>
<dbReference type="Proteomes" id="UP001589758">
    <property type="component" value="Unassembled WGS sequence"/>
</dbReference>
<dbReference type="PROSITE" id="PS50949">
    <property type="entry name" value="HTH_GNTR"/>
    <property type="match status" value="1"/>
</dbReference>
<gene>
    <name evidence="6" type="ORF">ACFFIT_10960</name>
</gene>
<dbReference type="InterPro" id="IPR011711">
    <property type="entry name" value="GntR_C"/>
</dbReference>
<reference evidence="6 7" key="1">
    <citation type="submission" date="2024-09" db="EMBL/GenBank/DDBJ databases">
        <authorList>
            <person name="Sun Q."/>
            <person name="Mori K."/>
        </authorList>
    </citation>
    <scope>NUCLEOTIDE SEQUENCE [LARGE SCALE GENOMIC DNA]</scope>
    <source>
        <strain evidence="6 7">CCM 8545</strain>
    </source>
</reference>
<evidence type="ECO:0000256" key="3">
    <source>
        <dbReference type="ARBA" id="ARBA00023163"/>
    </source>
</evidence>
<evidence type="ECO:0000313" key="6">
    <source>
        <dbReference type="EMBL" id="MFC0180594.1"/>
    </source>
</evidence>
<dbReference type="Gene3D" id="1.20.120.530">
    <property type="entry name" value="GntR ligand-binding domain-like"/>
    <property type="match status" value="1"/>
</dbReference>
<dbReference type="Pfam" id="PF00392">
    <property type="entry name" value="GntR"/>
    <property type="match status" value="1"/>
</dbReference>
<keyword evidence="3" id="KW-0804">Transcription</keyword>
<dbReference type="InterPro" id="IPR036390">
    <property type="entry name" value="WH_DNA-bd_sf"/>
</dbReference>
<dbReference type="EMBL" id="JBHLXE010000105">
    <property type="protein sequence ID" value="MFC0180594.1"/>
    <property type="molecule type" value="Genomic_DNA"/>
</dbReference>
<dbReference type="SMART" id="SM00895">
    <property type="entry name" value="FCD"/>
    <property type="match status" value="1"/>
</dbReference>
<dbReference type="CDD" id="cd07377">
    <property type="entry name" value="WHTH_GntR"/>
    <property type="match status" value="1"/>
</dbReference>
<dbReference type="PANTHER" id="PTHR43537:SF5">
    <property type="entry name" value="UXU OPERON TRANSCRIPTIONAL REGULATOR"/>
    <property type="match status" value="1"/>
</dbReference>
<keyword evidence="4" id="KW-0175">Coiled coil</keyword>
<dbReference type="SMART" id="SM00345">
    <property type="entry name" value="HTH_GNTR"/>
    <property type="match status" value="1"/>
</dbReference>
<proteinExistence type="predicted"/>
<evidence type="ECO:0000259" key="5">
    <source>
        <dbReference type="PROSITE" id="PS50949"/>
    </source>
</evidence>
<dbReference type="Gene3D" id="1.10.10.10">
    <property type="entry name" value="Winged helix-like DNA-binding domain superfamily/Winged helix DNA-binding domain"/>
    <property type="match status" value="1"/>
</dbReference>
<comment type="caution">
    <text evidence="6">The sequence shown here is derived from an EMBL/GenBank/DDBJ whole genome shotgun (WGS) entry which is preliminary data.</text>
</comment>
<keyword evidence="1" id="KW-0805">Transcription regulation</keyword>